<sequence>MENNDLKNDILNLRDEINFRDVKMKTGRNKVARLEEDFIEIERREDDKLIIEAETIKKLFLKLSKGKEKEIEMFKCGTNDMIGKKILMDKDIQTQDASTNMPIDEIVLQRKVLDKKEHIESLEEEVLRQKQSSED</sequence>
<evidence type="ECO:0000313" key="2">
    <source>
        <dbReference type="Proteomes" id="UP001516400"/>
    </source>
</evidence>
<organism evidence="1 2">
    <name type="scientific">Cryptolaemus montrouzieri</name>
    <dbReference type="NCBI Taxonomy" id="559131"/>
    <lineage>
        <taxon>Eukaryota</taxon>
        <taxon>Metazoa</taxon>
        <taxon>Ecdysozoa</taxon>
        <taxon>Arthropoda</taxon>
        <taxon>Hexapoda</taxon>
        <taxon>Insecta</taxon>
        <taxon>Pterygota</taxon>
        <taxon>Neoptera</taxon>
        <taxon>Endopterygota</taxon>
        <taxon>Coleoptera</taxon>
        <taxon>Polyphaga</taxon>
        <taxon>Cucujiformia</taxon>
        <taxon>Coccinelloidea</taxon>
        <taxon>Coccinellidae</taxon>
        <taxon>Scymninae</taxon>
        <taxon>Scymnini</taxon>
        <taxon>Cryptolaemus</taxon>
    </lineage>
</organism>
<name>A0ABD2NGL1_9CUCU</name>
<dbReference type="EMBL" id="JABFTP020000103">
    <property type="protein sequence ID" value="KAL3277783.1"/>
    <property type="molecule type" value="Genomic_DNA"/>
</dbReference>
<reference evidence="1 2" key="1">
    <citation type="journal article" date="2021" name="BMC Biol.">
        <title>Horizontally acquired antibacterial genes associated with adaptive radiation of ladybird beetles.</title>
        <authorList>
            <person name="Li H.S."/>
            <person name="Tang X.F."/>
            <person name="Huang Y.H."/>
            <person name="Xu Z.Y."/>
            <person name="Chen M.L."/>
            <person name="Du X.Y."/>
            <person name="Qiu B.Y."/>
            <person name="Chen P.T."/>
            <person name="Zhang W."/>
            <person name="Slipinski A."/>
            <person name="Escalona H.E."/>
            <person name="Waterhouse R.M."/>
            <person name="Zwick A."/>
            <person name="Pang H."/>
        </authorList>
    </citation>
    <scope>NUCLEOTIDE SEQUENCE [LARGE SCALE GENOMIC DNA]</scope>
    <source>
        <strain evidence="1">SYSU2018</strain>
    </source>
</reference>
<keyword evidence="2" id="KW-1185">Reference proteome</keyword>
<gene>
    <name evidence="1" type="ORF">HHI36_013125</name>
</gene>
<protein>
    <submittedName>
        <fullName evidence="1">Uncharacterized protein</fullName>
    </submittedName>
</protein>
<evidence type="ECO:0000313" key="1">
    <source>
        <dbReference type="EMBL" id="KAL3277783.1"/>
    </source>
</evidence>
<accession>A0ABD2NGL1</accession>
<proteinExistence type="predicted"/>
<comment type="caution">
    <text evidence="1">The sequence shown here is derived from an EMBL/GenBank/DDBJ whole genome shotgun (WGS) entry which is preliminary data.</text>
</comment>
<dbReference type="AlphaFoldDB" id="A0ABD2NGL1"/>
<dbReference type="Proteomes" id="UP001516400">
    <property type="component" value="Unassembled WGS sequence"/>
</dbReference>